<proteinExistence type="predicted"/>
<evidence type="ECO:0000313" key="2">
    <source>
        <dbReference type="Proteomes" id="UP000827092"/>
    </source>
</evidence>
<dbReference type="Proteomes" id="UP000827092">
    <property type="component" value="Unassembled WGS sequence"/>
</dbReference>
<sequence>MEALLHKADSVYRVAEWVMIGDHNSHSKCIVQVASVLRDFVYTGLVLANGVLARADYGGLLIKVRAYGYQHDPYCVM</sequence>
<reference evidence="1 2" key="1">
    <citation type="journal article" date="2022" name="Nat. Ecol. Evol.">
        <title>A masculinizing supergene underlies an exaggerated male reproductive morph in a spider.</title>
        <authorList>
            <person name="Hendrickx F."/>
            <person name="De Corte Z."/>
            <person name="Sonet G."/>
            <person name="Van Belleghem S.M."/>
            <person name="Kostlbacher S."/>
            <person name="Vangestel C."/>
        </authorList>
    </citation>
    <scope>NUCLEOTIDE SEQUENCE [LARGE SCALE GENOMIC DNA]</scope>
    <source>
        <strain evidence="1">W744_W776</strain>
    </source>
</reference>
<organism evidence="1 2">
    <name type="scientific">Oedothorax gibbosus</name>
    <dbReference type="NCBI Taxonomy" id="931172"/>
    <lineage>
        <taxon>Eukaryota</taxon>
        <taxon>Metazoa</taxon>
        <taxon>Ecdysozoa</taxon>
        <taxon>Arthropoda</taxon>
        <taxon>Chelicerata</taxon>
        <taxon>Arachnida</taxon>
        <taxon>Araneae</taxon>
        <taxon>Araneomorphae</taxon>
        <taxon>Entelegynae</taxon>
        <taxon>Araneoidea</taxon>
        <taxon>Linyphiidae</taxon>
        <taxon>Erigoninae</taxon>
        <taxon>Oedothorax</taxon>
    </lineage>
</organism>
<protein>
    <submittedName>
        <fullName evidence="1">Uncharacterized protein</fullName>
    </submittedName>
</protein>
<evidence type="ECO:0000313" key="1">
    <source>
        <dbReference type="EMBL" id="KAG8188952.1"/>
    </source>
</evidence>
<keyword evidence="2" id="KW-1185">Reference proteome</keyword>
<accession>A0AAV6UX20</accession>
<dbReference type="AlphaFoldDB" id="A0AAV6UX20"/>
<gene>
    <name evidence="1" type="ORF">JTE90_016619</name>
</gene>
<name>A0AAV6UX20_9ARAC</name>
<comment type="caution">
    <text evidence="1">The sequence shown here is derived from an EMBL/GenBank/DDBJ whole genome shotgun (WGS) entry which is preliminary data.</text>
</comment>
<dbReference type="EMBL" id="JAFNEN010000226">
    <property type="protein sequence ID" value="KAG8188952.1"/>
    <property type="molecule type" value="Genomic_DNA"/>
</dbReference>